<accession>F1Z3K5</accession>
<keyword evidence="2" id="KW-0238">DNA-binding</keyword>
<name>F1Z3K5_9SPHN</name>
<evidence type="ECO:0000313" key="5">
    <source>
        <dbReference type="EMBL" id="EGD60819.1"/>
    </source>
</evidence>
<dbReference type="HOGENOM" id="CLU_049704_4_1_5"/>
<feature type="domain" description="HTH araC/xylS-type" evidence="4">
    <location>
        <begin position="232"/>
        <end position="333"/>
    </location>
</feature>
<keyword evidence="1" id="KW-0805">Transcription regulation</keyword>
<dbReference type="PROSITE" id="PS01124">
    <property type="entry name" value="HTH_ARAC_FAMILY_2"/>
    <property type="match status" value="1"/>
</dbReference>
<proteinExistence type="predicted"/>
<dbReference type="InParanoid" id="F1Z3K5"/>
<keyword evidence="6" id="KW-1185">Reference proteome</keyword>
<dbReference type="InterPro" id="IPR009057">
    <property type="entry name" value="Homeodomain-like_sf"/>
</dbReference>
<evidence type="ECO:0000256" key="3">
    <source>
        <dbReference type="ARBA" id="ARBA00023163"/>
    </source>
</evidence>
<evidence type="ECO:0000313" key="6">
    <source>
        <dbReference type="Proteomes" id="UP000004728"/>
    </source>
</evidence>
<dbReference type="Gene3D" id="1.10.10.60">
    <property type="entry name" value="Homeodomain-like"/>
    <property type="match status" value="1"/>
</dbReference>
<sequence length="346" mass="36528">MTSMDEGTERAGAEAVGDDVWRFATRDLPPDQRCAAWGEAMRRLRLPEVSPHGPGPVDGTITVAVSPMGLQFARIAADGQTIAGQSSDAGEGLWIGVLIEGQGLLQGEGVDTGVRPGMILCGITRNPARLVLDGRHVMLFVNVPRFVIAPRLLAQNQSPLLVIPGEGVLATVAYGLLAGAARALEAPLADLAPAGFGPVDTALVEFLAALIAEAGGPQARGGGEGARAALLQRILQRMEVLLGDPDLSLAGLAADAGISPRYLRRLFAGQDLNFAATLKARRLERCRADLVSPLHAQLSISEIAFRWGFNDAAHFSRSFNERFGLSPRAWRRQGLGQGAGEPRSPS</sequence>
<dbReference type="EMBL" id="AEWJ01000008">
    <property type="protein sequence ID" value="EGD60819.1"/>
    <property type="molecule type" value="Genomic_DNA"/>
</dbReference>
<dbReference type="GO" id="GO:0003700">
    <property type="term" value="F:DNA-binding transcription factor activity"/>
    <property type="evidence" value="ECO:0007669"/>
    <property type="project" value="InterPro"/>
</dbReference>
<keyword evidence="3" id="KW-0804">Transcription</keyword>
<comment type="caution">
    <text evidence="5">The sequence shown here is derived from an EMBL/GenBank/DDBJ whole genome shotgun (WGS) entry which is preliminary data.</text>
</comment>
<dbReference type="PANTHER" id="PTHR46796:SF6">
    <property type="entry name" value="ARAC SUBFAMILY"/>
    <property type="match status" value="1"/>
</dbReference>
<dbReference type="OrthoDB" id="7191628at2"/>
<dbReference type="InterPro" id="IPR020449">
    <property type="entry name" value="Tscrpt_reg_AraC-type_HTH"/>
</dbReference>
<dbReference type="PRINTS" id="PR00032">
    <property type="entry name" value="HTHARAC"/>
</dbReference>
<evidence type="ECO:0000256" key="2">
    <source>
        <dbReference type="ARBA" id="ARBA00023125"/>
    </source>
</evidence>
<dbReference type="GO" id="GO:0043565">
    <property type="term" value="F:sequence-specific DNA binding"/>
    <property type="evidence" value="ECO:0007669"/>
    <property type="project" value="InterPro"/>
</dbReference>
<protein>
    <submittedName>
        <fullName evidence="5">Transcriptional regulator, AraC family</fullName>
    </submittedName>
</protein>
<dbReference type="STRING" id="983920.Y88_1707"/>
<dbReference type="eggNOG" id="COG2207">
    <property type="taxonomic scope" value="Bacteria"/>
</dbReference>
<dbReference type="InterPro" id="IPR018060">
    <property type="entry name" value="HTH_AraC"/>
</dbReference>
<dbReference type="Pfam" id="PF12833">
    <property type="entry name" value="HTH_18"/>
    <property type="match status" value="1"/>
</dbReference>
<dbReference type="SMART" id="SM00342">
    <property type="entry name" value="HTH_ARAC"/>
    <property type="match status" value="1"/>
</dbReference>
<dbReference type="AlphaFoldDB" id="F1Z3K5"/>
<organism evidence="5 6">
    <name type="scientific">Novosphingobium nitrogenifigens DSM 19370</name>
    <dbReference type="NCBI Taxonomy" id="983920"/>
    <lineage>
        <taxon>Bacteria</taxon>
        <taxon>Pseudomonadati</taxon>
        <taxon>Pseudomonadota</taxon>
        <taxon>Alphaproteobacteria</taxon>
        <taxon>Sphingomonadales</taxon>
        <taxon>Sphingomonadaceae</taxon>
        <taxon>Novosphingobium</taxon>
    </lineage>
</organism>
<dbReference type="SUPFAM" id="SSF46689">
    <property type="entry name" value="Homeodomain-like"/>
    <property type="match status" value="1"/>
</dbReference>
<reference evidence="5 6" key="1">
    <citation type="journal article" date="2012" name="J. Bacteriol.">
        <title>Draft Genome Sequence of Novosphingobium nitrogenifigens Y88T.</title>
        <authorList>
            <person name="Strabala T.J."/>
            <person name="Macdonald L."/>
            <person name="Liu V."/>
            <person name="Smit A.M."/>
        </authorList>
    </citation>
    <scope>NUCLEOTIDE SEQUENCE [LARGE SCALE GENOMIC DNA]</scope>
    <source>
        <strain evidence="5 6">DSM 19370</strain>
    </source>
</reference>
<gene>
    <name evidence="5" type="ORF">Y88_1707</name>
</gene>
<dbReference type="Proteomes" id="UP000004728">
    <property type="component" value="Unassembled WGS sequence"/>
</dbReference>
<evidence type="ECO:0000259" key="4">
    <source>
        <dbReference type="PROSITE" id="PS01124"/>
    </source>
</evidence>
<dbReference type="PANTHER" id="PTHR46796">
    <property type="entry name" value="HTH-TYPE TRANSCRIPTIONAL ACTIVATOR RHAS-RELATED"/>
    <property type="match status" value="1"/>
</dbReference>
<evidence type="ECO:0000256" key="1">
    <source>
        <dbReference type="ARBA" id="ARBA00023015"/>
    </source>
</evidence>
<dbReference type="InterPro" id="IPR050204">
    <property type="entry name" value="AraC_XylS_family_regulators"/>
</dbReference>